<protein>
    <submittedName>
        <fullName evidence="1">Uncharacterized protein</fullName>
    </submittedName>
</protein>
<proteinExistence type="predicted"/>
<dbReference type="EMBL" id="AYYO01000044">
    <property type="protein sequence ID" value="KRM54692.1"/>
    <property type="molecule type" value="Genomic_DNA"/>
</dbReference>
<keyword evidence="2" id="KW-1185">Reference proteome</keyword>
<name>A0A0R1ZNH7_9LACO</name>
<organism evidence="1 2">
    <name type="scientific">Lacticaseibacillus sharpeae JCM 1186 = DSM 20505</name>
    <dbReference type="NCBI Taxonomy" id="1291052"/>
    <lineage>
        <taxon>Bacteria</taxon>
        <taxon>Bacillati</taxon>
        <taxon>Bacillota</taxon>
        <taxon>Bacilli</taxon>
        <taxon>Lactobacillales</taxon>
        <taxon>Lactobacillaceae</taxon>
        <taxon>Lacticaseibacillus</taxon>
    </lineage>
</organism>
<evidence type="ECO:0000313" key="2">
    <source>
        <dbReference type="Proteomes" id="UP000051679"/>
    </source>
</evidence>
<gene>
    <name evidence="1" type="ORF">FC18_GL002105</name>
</gene>
<comment type="caution">
    <text evidence="1">The sequence shown here is derived from an EMBL/GenBank/DDBJ whole genome shotgun (WGS) entry which is preliminary data.</text>
</comment>
<reference evidence="1 2" key="1">
    <citation type="journal article" date="2015" name="Genome Announc.">
        <title>Expanding the biotechnology potential of lactobacilli through comparative genomics of 213 strains and associated genera.</title>
        <authorList>
            <person name="Sun Z."/>
            <person name="Harris H.M."/>
            <person name="McCann A."/>
            <person name="Guo C."/>
            <person name="Argimon S."/>
            <person name="Zhang W."/>
            <person name="Yang X."/>
            <person name="Jeffery I.B."/>
            <person name="Cooney J.C."/>
            <person name="Kagawa T.F."/>
            <person name="Liu W."/>
            <person name="Song Y."/>
            <person name="Salvetti E."/>
            <person name="Wrobel A."/>
            <person name="Rasinkangas P."/>
            <person name="Parkhill J."/>
            <person name="Rea M.C."/>
            <person name="O'Sullivan O."/>
            <person name="Ritari J."/>
            <person name="Douillard F.P."/>
            <person name="Paul Ross R."/>
            <person name="Yang R."/>
            <person name="Briner A.E."/>
            <person name="Felis G.E."/>
            <person name="de Vos W.M."/>
            <person name="Barrangou R."/>
            <person name="Klaenhammer T.R."/>
            <person name="Caufield P.W."/>
            <person name="Cui Y."/>
            <person name="Zhang H."/>
            <person name="O'Toole P.W."/>
        </authorList>
    </citation>
    <scope>NUCLEOTIDE SEQUENCE [LARGE SCALE GENOMIC DNA]</scope>
    <source>
        <strain evidence="1 2">DSM 20505</strain>
    </source>
</reference>
<sequence>MAKGTGEIVIMDEMIDMMPVWTLGDGAWVDWSDFTTMDVPVSRRWNSNFKVRQTIVDREIGMKPLTRITNTNGSGVYAANYLRYALEVVDTTQSGSDRPLILIMKNPSFATVCEADDTAALAQRLLSIKGHHQYRYNHLIILNLSPVVCSQAFRLHGDISEIDANHAKKIQIFDVDHIEKSAANPRSSLEFIKGNRNIFDQTLNLNAEFIKSVFMELIHKKVIYDVMIATGSLGKIGTSIKVNGKSKFFSLDDDGVNKLVNEYSQIMNMISENFVLNNDLQSLSKADPNLPSYKLMATEVMSSKEGFGYAKHTSSIFGRGSKVDSSWLPTCVTYSGAVVSVNDGGLRPI</sequence>
<dbReference type="AlphaFoldDB" id="A0A0R1ZNH7"/>
<dbReference type="PATRIC" id="fig|1291052.5.peg.2167"/>
<dbReference type="STRING" id="1291052.FC18_GL002105"/>
<evidence type="ECO:0000313" key="1">
    <source>
        <dbReference type="EMBL" id="KRM54692.1"/>
    </source>
</evidence>
<dbReference type="Proteomes" id="UP000051679">
    <property type="component" value="Unassembled WGS sequence"/>
</dbReference>
<accession>A0A0R1ZNH7</accession>